<dbReference type="InterPro" id="IPR058931">
    <property type="entry name" value="SnoaL_6"/>
</dbReference>
<dbReference type="Pfam" id="PF26528">
    <property type="entry name" value="SnoaL_6"/>
    <property type="match status" value="1"/>
</dbReference>
<feature type="domain" description="SnoaL-like" evidence="1">
    <location>
        <begin position="4"/>
        <end position="186"/>
    </location>
</feature>
<evidence type="ECO:0000313" key="2">
    <source>
        <dbReference type="EMBL" id="KAF4980218.1"/>
    </source>
</evidence>
<accession>A0A8H4UNR0</accession>
<evidence type="ECO:0000313" key="3">
    <source>
        <dbReference type="Proteomes" id="UP000635477"/>
    </source>
</evidence>
<comment type="caution">
    <text evidence="2">The sequence shown here is derived from an EMBL/GenBank/DDBJ whole genome shotgun (WGS) entry which is preliminary data.</text>
</comment>
<sequence>MALSEKSPLFKHLCEIYQEYRQTQALDAKAAFYSSQCRQICRQDPTYAARDPATIVRYLRESGKVINRIFREAGWIDDESGTGPATQSSYYSVRLFTESEANEFGTADVVIPAGFTSVQELKTRAKEDDWQGLMINMWTDDGHGRGLLVKVKYWWHLDQRIGDDDDGVWKQVLHDILYLGPRDGTDEREGGALFRD</sequence>
<dbReference type="AlphaFoldDB" id="A0A8H4UNR0"/>
<organism evidence="2 3">
    <name type="scientific">Fusarium zealandicum</name>
    <dbReference type="NCBI Taxonomy" id="1053134"/>
    <lineage>
        <taxon>Eukaryota</taxon>
        <taxon>Fungi</taxon>
        <taxon>Dikarya</taxon>
        <taxon>Ascomycota</taxon>
        <taxon>Pezizomycotina</taxon>
        <taxon>Sordariomycetes</taxon>
        <taxon>Hypocreomycetidae</taxon>
        <taxon>Hypocreales</taxon>
        <taxon>Nectriaceae</taxon>
        <taxon>Fusarium</taxon>
        <taxon>Fusarium staphyleae species complex</taxon>
    </lineage>
</organism>
<dbReference type="Proteomes" id="UP000635477">
    <property type="component" value="Unassembled WGS sequence"/>
</dbReference>
<proteinExistence type="predicted"/>
<reference evidence="2" key="2">
    <citation type="submission" date="2020-05" db="EMBL/GenBank/DDBJ databases">
        <authorList>
            <person name="Kim H.-S."/>
            <person name="Proctor R.H."/>
            <person name="Brown D.W."/>
        </authorList>
    </citation>
    <scope>NUCLEOTIDE SEQUENCE</scope>
    <source>
        <strain evidence="2">NRRL 22465</strain>
    </source>
</reference>
<dbReference type="EMBL" id="JABEYC010000248">
    <property type="protein sequence ID" value="KAF4980218.1"/>
    <property type="molecule type" value="Genomic_DNA"/>
</dbReference>
<name>A0A8H4UNR0_9HYPO</name>
<reference evidence="2" key="1">
    <citation type="journal article" date="2020" name="BMC Genomics">
        <title>Correction to: Identification and distribution of gene clusters required for synthesis of sphingolipid metabolism inhibitors in diverse species of the filamentous fungus Fusarium.</title>
        <authorList>
            <person name="Kim H.S."/>
            <person name="Lohmar J.M."/>
            <person name="Busman M."/>
            <person name="Brown D.W."/>
            <person name="Naumann T.A."/>
            <person name="Divon H.H."/>
            <person name="Lysoe E."/>
            <person name="Uhlig S."/>
            <person name="Proctor R.H."/>
        </authorList>
    </citation>
    <scope>NUCLEOTIDE SEQUENCE</scope>
    <source>
        <strain evidence="2">NRRL 22465</strain>
    </source>
</reference>
<gene>
    <name evidence="2" type="ORF">FZEAL_3729</name>
</gene>
<keyword evidence="3" id="KW-1185">Reference proteome</keyword>
<evidence type="ECO:0000259" key="1">
    <source>
        <dbReference type="Pfam" id="PF26528"/>
    </source>
</evidence>
<protein>
    <recommendedName>
        <fullName evidence="1">SnoaL-like domain-containing protein</fullName>
    </recommendedName>
</protein>
<dbReference type="OrthoDB" id="5396546at2759"/>